<evidence type="ECO:0000256" key="2">
    <source>
        <dbReference type="SAM" id="SignalP"/>
    </source>
</evidence>
<evidence type="ECO:0000313" key="4">
    <source>
        <dbReference type="Proteomes" id="UP000037397"/>
    </source>
</evidence>
<feature type="signal peptide" evidence="2">
    <location>
        <begin position="1"/>
        <end position="24"/>
    </location>
</feature>
<organism evidence="3 4">
    <name type="scientific">Luteipulveratus halotolerans</name>
    <dbReference type="NCBI Taxonomy" id="1631356"/>
    <lineage>
        <taxon>Bacteria</taxon>
        <taxon>Bacillati</taxon>
        <taxon>Actinomycetota</taxon>
        <taxon>Actinomycetes</taxon>
        <taxon>Micrococcales</taxon>
        <taxon>Dermacoccaceae</taxon>
        <taxon>Luteipulveratus</taxon>
    </lineage>
</organism>
<sequence length="220" mass="23027">MMLIPAVAALMAGAMLVLSLTADAFGKHSKTVTSADAASLAAAGSFQTQINGRWNHLRNHPEQLPELLPTLLEATLTDMTDTPRSAAQAQASANDGSLTSLEIRATSGGLEFTAVTRSTAPLKGQSTHATATATARLTFRGGPLCFRGNGVHLGLWMHGRCIGPDDKVLDDLDPQSTPPPSTASPSSSPSSASPTSTDEIPDDLKDVLRRTPRFEAVLVE</sequence>
<keyword evidence="4" id="KW-1185">Reference proteome</keyword>
<dbReference type="EMBL" id="LAIR01000002">
    <property type="protein sequence ID" value="KNX38349.1"/>
    <property type="molecule type" value="Genomic_DNA"/>
</dbReference>
<proteinExistence type="predicted"/>
<keyword evidence="2" id="KW-0732">Signal</keyword>
<feature type="region of interest" description="Disordered" evidence="1">
    <location>
        <begin position="167"/>
        <end position="206"/>
    </location>
</feature>
<dbReference type="AlphaFoldDB" id="A0A0L6CKU6"/>
<accession>A0A0L6CKU6</accession>
<feature type="compositionally biased region" description="Low complexity" evidence="1">
    <location>
        <begin position="183"/>
        <end position="197"/>
    </location>
</feature>
<evidence type="ECO:0000256" key="1">
    <source>
        <dbReference type="SAM" id="MobiDB-lite"/>
    </source>
</evidence>
<feature type="chain" id="PRO_5005562897" description="Flp pilus-assembly TadG-like N-terminal domain-containing protein" evidence="2">
    <location>
        <begin position="25"/>
        <end position="220"/>
    </location>
</feature>
<gene>
    <name evidence="3" type="ORF">VV01_16270</name>
</gene>
<dbReference type="Proteomes" id="UP000037397">
    <property type="component" value="Unassembled WGS sequence"/>
</dbReference>
<protein>
    <recommendedName>
        <fullName evidence="5">Flp pilus-assembly TadG-like N-terminal domain-containing protein</fullName>
    </recommendedName>
</protein>
<reference evidence="4" key="1">
    <citation type="submission" date="2015-03" db="EMBL/GenBank/DDBJ databases">
        <title>Luteipulveratus halotolerans sp. nov., a novel actinobacterium (Dermacoccaceae) from Sarawak, Malaysia.</title>
        <authorList>
            <person name="Juboi H."/>
            <person name="Basik A."/>
            <person name="Shamsul S.S."/>
            <person name="Arnold P."/>
            <person name="Schmitt E.K."/>
            <person name="Sanglier J.-J."/>
            <person name="Yeo T."/>
        </authorList>
    </citation>
    <scope>NUCLEOTIDE SEQUENCE [LARGE SCALE GENOMIC DNA]</scope>
    <source>
        <strain evidence="4">C296001</strain>
    </source>
</reference>
<dbReference type="RefSeq" id="WP_050670793.1">
    <property type="nucleotide sequence ID" value="NZ_LAIR01000002.1"/>
</dbReference>
<name>A0A0L6CKU6_9MICO</name>
<evidence type="ECO:0000313" key="3">
    <source>
        <dbReference type="EMBL" id="KNX38349.1"/>
    </source>
</evidence>
<comment type="caution">
    <text evidence="3">The sequence shown here is derived from an EMBL/GenBank/DDBJ whole genome shotgun (WGS) entry which is preliminary data.</text>
</comment>
<evidence type="ECO:0008006" key="5">
    <source>
        <dbReference type="Google" id="ProtNLM"/>
    </source>
</evidence>